<dbReference type="RefSeq" id="WP_044435476.1">
    <property type="nucleotide sequence ID" value="NZ_BJYZ01000038.1"/>
</dbReference>
<dbReference type="PRINTS" id="PR01023">
    <property type="entry name" value="NAFLGMOTY"/>
</dbReference>
<evidence type="ECO:0000313" key="8">
    <source>
        <dbReference type="Proteomes" id="UP000321523"/>
    </source>
</evidence>
<evidence type="ECO:0000313" key="7">
    <source>
        <dbReference type="EMBL" id="GEO42278.1"/>
    </source>
</evidence>
<dbReference type="SUPFAM" id="SSF103088">
    <property type="entry name" value="OmpA-like"/>
    <property type="match status" value="1"/>
</dbReference>
<dbReference type="InterPro" id="IPR006690">
    <property type="entry name" value="OMPA-like_CS"/>
</dbReference>
<dbReference type="OrthoDB" id="9782229at2"/>
<feature type="coiled-coil region" evidence="4">
    <location>
        <begin position="94"/>
        <end position="140"/>
    </location>
</feature>
<keyword evidence="8" id="KW-1185">Reference proteome</keyword>
<keyword evidence="5" id="KW-0732">Signal</keyword>
<dbReference type="PROSITE" id="PS51123">
    <property type="entry name" value="OMPA_2"/>
    <property type="match status" value="1"/>
</dbReference>
<dbReference type="Pfam" id="PF14346">
    <property type="entry name" value="DUF4398"/>
    <property type="match status" value="1"/>
</dbReference>
<dbReference type="Gene3D" id="3.30.1330.60">
    <property type="entry name" value="OmpA-like domain"/>
    <property type="match status" value="1"/>
</dbReference>
<dbReference type="InterPro" id="IPR050330">
    <property type="entry name" value="Bact_OuterMem_StrucFunc"/>
</dbReference>
<gene>
    <name evidence="7" type="primary">lptF</name>
    <name evidence="7" type="ORF">SAE02_64260</name>
</gene>
<dbReference type="PANTHER" id="PTHR30329:SF20">
    <property type="entry name" value="EXPORTED PROTEIN"/>
    <property type="match status" value="1"/>
</dbReference>
<dbReference type="InterPro" id="IPR036737">
    <property type="entry name" value="OmpA-like_sf"/>
</dbReference>
<comment type="caution">
    <text evidence="7">The sequence shown here is derived from an EMBL/GenBank/DDBJ whole genome shotgun (WGS) entry which is preliminary data.</text>
</comment>
<feature type="chain" id="PRO_5021705451" evidence="5">
    <location>
        <begin position="28"/>
        <end position="266"/>
    </location>
</feature>
<dbReference type="PROSITE" id="PS01068">
    <property type="entry name" value="OMPA_1"/>
    <property type="match status" value="1"/>
</dbReference>
<evidence type="ECO:0000256" key="2">
    <source>
        <dbReference type="ARBA" id="ARBA00023136"/>
    </source>
</evidence>
<feature type="domain" description="OmpA-like" evidence="6">
    <location>
        <begin position="142"/>
        <end position="259"/>
    </location>
</feature>
<evidence type="ECO:0000256" key="4">
    <source>
        <dbReference type="SAM" id="Coils"/>
    </source>
</evidence>
<dbReference type="InterPro" id="IPR006665">
    <property type="entry name" value="OmpA-like"/>
</dbReference>
<evidence type="ECO:0000259" key="6">
    <source>
        <dbReference type="PROSITE" id="PS51123"/>
    </source>
</evidence>
<reference evidence="7 8" key="1">
    <citation type="submission" date="2019-07" db="EMBL/GenBank/DDBJ databases">
        <title>Whole genome shotgun sequence of Skermanella aerolata NBRC 106429.</title>
        <authorList>
            <person name="Hosoyama A."/>
            <person name="Uohara A."/>
            <person name="Ohji S."/>
            <person name="Ichikawa N."/>
        </authorList>
    </citation>
    <scope>NUCLEOTIDE SEQUENCE [LARGE SCALE GENOMIC DNA]</scope>
    <source>
        <strain evidence="7 8">NBRC 106429</strain>
    </source>
</reference>
<dbReference type="AlphaFoldDB" id="A0A512E0K4"/>
<comment type="subcellular location">
    <subcellularLocation>
        <location evidence="1">Cell outer membrane</location>
    </subcellularLocation>
</comment>
<dbReference type="InterPro" id="IPR025511">
    <property type="entry name" value="DUF4398"/>
</dbReference>
<name>A0A512E0K4_9PROT</name>
<feature type="signal peptide" evidence="5">
    <location>
        <begin position="1"/>
        <end position="27"/>
    </location>
</feature>
<keyword evidence="2 3" id="KW-0472">Membrane</keyword>
<dbReference type="CDD" id="cd07185">
    <property type="entry name" value="OmpA_C-like"/>
    <property type="match status" value="1"/>
</dbReference>
<evidence type="ECO:0000256" key="3">
    <source>
        <dbReference type="PROSITE-ProRule" id="PRU00473"/>
    </source>
</evidence>
<dbReference type="Pfam" id="PF00691">
    <property type="entry name" value="OmpA"/>
    <property type="match status" value="1"/>
</dbReference>
<evidence type="ECO:0000256" key="5">
    <source>
        <dbReference type="SAM" id="SignalP"/>
    </source>
</evidence>
<keyword evidence="4" id="KW-0175">Coiled coil</keyword>
<dbReference type="InterPro" id="IPR006664">
    <property type="entry name" value="OMP_bac"/>
</dbReference>
<organism evidence="7 8">
    <name type="scientific">Skermanella aerolata</name>
    <dbReference type="NCBI Taxonomy" id="393310"/>
    <lineage>
        <taxon>Bacteria</taxon>
        <taxon>Pseudomonadati</taxon>
        <taxon>Pseudomonadota</taxon>
        <taxon>Alphaproteobacteria</taxon>
        <taxon>Rhodospirillales</taxon>
        <taxon>Azospirillaceae</taxon>
        <taxon>Skermanella</taxon>
    </lineage>
</organism>
<proteinExistence type="predicted"/>
<accession>A0A512E0K4</accession>
<protein>
    <submittedName>
        <fullName evidence="7">Porin</fullName>
    </submittedName>
</protein>
<dbReference type="Proteomes" id="UP000321523">
    <property type="component" value="Unassembled WGS sequence"/>
</dbReference>
<dbReference type="EMBL" id="BJYZ01000038">
    <property type="protein sequence ID" value="GEO42278.1"/>
    <property type="molecule type" value="Genomic_DNA"/>
</dbReference>
<evidence type="ECO:0000256" key="1">
    <source>
        <dbReference type="ARBA" id="ARBA00004442"/>
    </source>
</evidence>
<dbReference type="PRINTS" id="PR01021">
    <property type="entry name" value="OMPADOMAIN"/>
</dbReference>
<dbReference type="GO" id="GO:0009279">
    <property type="term" value="C:cell outer membrane"/>
    <property type="evidence" value="ECO:0007669"/>
    <property type="project" value="UniProtKB-SubCell"/>
</dbReference>
<sequence>MTTSASTIRRLAVGVAACALLAACSNAPTQTRSVTQAATAYDTARNDPQVVSTAPLELQRAEQALKLAQDSQTDGEDVAVVDHQAYLAQRRADIAVQTAALKDAEKQIEQANQARDQALLGARTGQVQNLQRQLQDLQAKQTDRGMVLTLGDVLFATGRAELRSGADRTVSQLANFMQQNPNRTVEITGFTDSTGSVEFNQELSERRAEAVRQALASYGISPQRVVTRGLGPALPVASNNTASGRQQNRRVEITISDENGSIPPRG</sequence>
<dbReference type="PANTHER" id="PTHR30329">
    <property type="entry name" value="STATOR ELEMENT OF FLAGELLAR MOTOR COMPLEX"/>
    <property type="match status" value="1"/>
</dbReference>